<dbReference type="EMBL" id="JEMX01000159">
    <property type="protein sequence ID" value="EXI75993.1"/>
    <property type="molecule type" value="Genomic_DNA"/>
</dbReference>
<dbReference type="Proteomes" id="UP000021816">
    <property type="component" value="Unassembled WGS sequence"/>
</dbReference>
<dbReference type="STRING" id="1454003.AW10_04181"/>
<organism evidence="1 2">
    <name type="scientific">Candidatus Accumulibacter appositus</name>
    <dbReference type="NCBI Taxonomy" id="1454003"/>
    <lineage>
        <taxon>Bacteria</taxon>
        <taxon>Pseudomonadati</taxon>
        <taxon>Pseudomonadota</taxon>
        <taxon>Betaproteobacteria</taxon>
        <taxon>Candidatus Accumulibacter</taxon>
    </lineage>
</organism>
<evidence type="ECO:0008006" key="3">
    <source>
        <dbReference type="Google" id="ProtNLM"/>
    </source>
</evidence>
<evidence type="ECO:0000313" key="2">
    <source>
        <dbReference type="Proteomes" id="UP000021816"/>
    </source>
</evidence>
<gene>
    <name evidence="1" type="ORF">AW10_04181</name>
</gene>
<sequence length="140" mass="14966">MKNKFLLQGLVIAAMSFGSVVSDARADDAPIVYQAGGLSYVSGGVGDESLQRLREQLSAFNLKLVFAMTSGAFLSNARVTIADAKGKTLLEAISDGPWFLAKLPVGNYRVVASYAGKAIERSVAVDAMALSTVDFRWEQE</sequence>
<proteinExistence type="predicted"/>
<dbReference type="AlphaFoldDB" id="A0A011N0L0"/>
<evidence type="ECO:0000313" key="1">
    <source>
        <dbReference type="EMBL" id="EXI75993.1"/>
    </source>
</evidence>
<reference evidence="1 2" key="1">
    <citation type="submission" date="2014-02" db="EMBL/GenBank/DDBJ databases">
        <title>Expanding our view of genomic diversity in Candidatus Accumulibacter clades.</title>
        <authorList>
            <person name="Skennerton C.T."/>
            <person name="Barr J.J."/>
            <person name="Slater F.R."/>
            <person name="Bond P.L."/>
            <person name="Tyson G.W."/>
        </authorList>
    </citation>
    <scope>NUCLEOTIDE SEQUENCE [LARGE SCALE GENOMIC DNA]</scope>
    <source>
        <strain evidence="2">BA-92</strain>
    </source>
</reference>
<dbReference type="SUPFAM" id="SSF49478">
    <property type="entry name" value="Cna protein B-type domain"/>
    <property type="match status" value="1"/>
</dbReference>
<accession>A0A011N0L0</accession>
<protein>
    <recommendedName>
        <fullName evidence="3">Carboxypeptidase regulatory-like domain-containing protein</fullName>
    </recommendedName>
</protein>
<name>A0A011N0L0_9PROT</name>
<dbReference type="PATRIC" id="fig|1454003.3.peg.4243"/>
<comment type="caution">
    <text evidence="1">The sequence shown here is derived from an EMBL/GenBank/DDBJ whole genome shotgun (WGS) entry which is preliminary data.</text>
</comment>